<reference evidence="1 2" key="1">
    <citation type="submission" date="2018-07" db="EMBL/GenBank/DDBJ databases">
        <title>Genome sequencing of Runella.</title>
        <authorList>
            <person name="Baek M.-G."/>
            <person name="Yi H."/>
        </authorList>
    </citation>
    <scope>NUCLEOTIDE SEQUENCE [LARGE SCALE GENOMIC DNA]</scope>
    <source>
        <strain evidence="1 2">HYN0085</strain>
    </source>
</reference>
<evidence type="ECO:0000313" key="1">
    <source>
        <dbReference type="EMBL" id="AXE17948.1"/>
    </source>
</evidence>
<proteinExistence type="predicted"/>
<organism evidence="1 2">
    <name type="scientific">Runella rosea</name>
    <dbReference type="NCBI Taxonomy" id="2259595"/>
    <lineage>
        <taxon>Bacteria</taxon>
        <taxon>Pseudomonadati</taxon>
        <taxon>Bacteroidota</taxon>
        <taxon>Cytophagia</taxon>
        <taxon>Cytophagales</taxon>
        <taxon>Spirosomataceae</taxon>
        <taxon>Runella</taxon>
    </lineage>
</organism>
<dbReference type="KEGG" id="run:DR864_09475"/>
<dbReference type="SUPFAM" id="SSF52540">
    <property type="entry name" value="P-loop containing nucleoside triphosphate hydrolases"/>
    <property type="match status" value="1"/>
</dbReference>
<name>A0A344TH27_9BACT</name>
<dbReference type="RefSeq" id="WP_114066733.1">
    <property type="nucleotide sequence ID" value="NZ_CP030850.1"/>
</dbReference>
<keyword evidence="2" id="KW-1185">Reference proteome</keyword>
<accession>A0A344TH27</accession>
<evidence type="ECO:0000313" key="2">
    <source>
        <dbReference type="Proteomes" id="UP000251993"/>
    </source>
</evidence>
<protein>
    <submittedName>
        <fullName evidence="1">AAA family ATPase</fullName>
    </submittedName>
</protein>
<dbReference type="AlphaFoldDB" id="A0A344TH27"/>
<dbReference type="EMBL" id="CP030850">
    <property type="protein sequence ID" value="AXE17948.1"/>
    <property type="molecule type" value="Genomic_DNA"/>
</dbReference>
<dbReference type="OrthoDB" id="1625426at2"/>
<sequence>MQLQPAQRKNVKIKLGLQGSSGSGKTYSALLMAFGLVNDWKQIAVIDTENQSASLYAHLGSFYILPLKPPFSPELYIQAIKVCTEAKIQVVIIDSLSLEWEYILDAHSQLTGNSYTNWAKFTPRHQQLIQAILQADCHIICTLRAKQDYVLNEKNGKQVPEKVGMKPIQREGTDYELTLVFELDNKHHAIATKDRTGLFAGQPEFTITAQTGKLIYNWCQLGQSDKPFHEYIIECQTMDELRELYLSHPEYQQSHLSYFNQRKTQLQTPVSTILSQTLSTNGTATRQ</sequence>
<dbReference type="Pfam" id="PF13479">
    <property type="entry name" value="AAA_24"/>
    <property type="match status" value="1"/>
</dbReference>
<gene>
    <name evidence="1" type="ORF">DR864_09475</name>
</gene>
<dbReference type="InterPro" id="IPR027417">
    <property type="entry name" value="P-loop_NTPase"/>
</dbReference>
<dbReference type="Proteomes" id="UP000251993">
    <property type="component" value="Chromosome"/>
</dbReference>